<dbReference type="Pfam" id="PF25000">
    <property type="entry name" value="DUF7779"/>
    <property type="match status" value="1"/>
</dbReference>
<dbReference type="GO" id="GO:0043531">
    <property type="term" value="F:ADP binding"/>
    <property type="evidence" value="ECO:0007669"/>
    <property type="project" value="InterPro"/>
</dbReference>
<dbReference type="Pfam" id="PF13424">
    <property type="entry name" value="TPR_12"/>
    <property type="match status" value="3"/>
</dbReference>
<dbReference type="InterPro" id="IPR011990">
    <property type="entry name" value="TPR-like_helical_dom_sf"/>
</dbReference>
<dbReference type="SUPFAM" id="SSF52540">
    <property type="entry name" value="P-loop containing nucleoside triphosphate hydrolases"/>
    <property type="match status" value="1"/>
</dbReference>
<dbReference type="PANTHER" id="PTHR46082:SF6">
    <property type="entry name" value="AAA+ ATPASE DOMAIN-CONTAINING PROTEIN-RELATED"/>
    <property type="match status" value="1"/>
</dbReference>
<reference evidence="5" key="1">
    <citation type="submission" date="2023-03" db="EMBL/GenBank/DDBJ databases">
        <title>Massive genome expansion in bonnet fungi (Mycena s.s.) driven by repeated elements and novel gene families across ecological guilds.</title>
        <authorList>
            <consortium name="Lawrence Berkeley National Laboratory"/>
            <person name="Harder C.B."/>
            <person name="Miyauchi S."/>
            <person name="Viragh M."/>
            <person name="Kuo A."/>
            <person name="Thoen E."/>
            <person name="Andreopoulos B."/>
            <person name="Lu D."/>
            <person name="Skrede I."/>
            <person name="Drula E."/>
            <person name="Henrissat B."/>
            <person name="Morin E."/>
            <person name="Kohler A."/>
            <person name="Barry K."/>
            <person name="LaButti K."/>
            <person name="Morin E."/>
            <person name="Salamov A."/>
            <person name="Lipzen A."/>
            <person name="Mereny Z."/>
            <person name="Hegedus B."/>
            <person name="Baldrian P."/>
            <person name="Stursova M."/>
            <person name="Weitz H."/>
            <person name="Taylor A."/>
            <person name="Grigoriev I.V."/>
            <person name="Nagy L.G."/>
            <person name="Martin F."/>
            <person name="Kauserud H."/>
        </authorList>
    </citation>
    <scope>NUCLEOTIDE SEQUENCE</scope>
    <source>
        <strain evidence="5">CBHHK182m</strain>
    </source>
</reference>
<evidence type="ECO:0000313" key="5">
    <source>
        <dbReference type="EMBL" id="KAJ7745342.1"/>
    </source>
</evidence>
<feature type="domain" description="DUF7779" evidence="4">
    <location>
        <begin position="276"/>
        <end position="380"/>
    </location>
</feature>
<dbReference type="AlphaFoldDB" id="A0AAD7IMR3"/>
<evidence type="ECO:0000256" key="1">
    <source>
        <dbReference type="SAM" id="Coils"/>
    </source>
</evidence>
<keyword evidence="1" id="KW-0175">Coiled coil</keyword>
<comment type="caution">
    <text evidence="5">The sequence shown here is derived from an EMBL/GenBank/DDBJ whole genome shotgun (WGS) entry which is preliminary data.</text>
</comment>
<keyword evidence="2" id="KW-0472">Membrane</keyword>
<dbReference type="Gene3D" id="1.25.40.10">
    <property type="entry name" value="Tetratricopeptide repeat domain"/>
    <property type="match status" value="3"/>
</dbReference>
<feature type="signal peptide" evidence="3">
    <location>
        <begin position="1"/>
        <end position="32"/>
    </location>
</feature>
<keyword evidence="2" id="KW-0812">Transmembrane</keyword>
<name>A0AAD7IMR3_9AGAR</name>
<dbReference type="SUPFAM" id="SSF48452">
    <property type="entry name" value="TPR-like"/>
    <property type="match status" value="3"/>
</dbReference>
<sequence>MRFIQSSLPPVGWFFLNLCRSLILLGFAVVKAVQNINNCPPPSRIFQGRKGILDNIHQFFDTDSGKQQIYVLHGLGGAGKTQIALKFIEESSANFSDIFLVDTSKLETIEMALKNIAVSKSVGNSAQDTLMWLRSNPDKWLLFFDNADDPKINLHNFFPQCNHGNIIVTSRNPELRSYGAHTSVSDMEEADAVTLLLRSANVQRSEETHKVATEITKELSYLPLAIVQAGAFISKSENLEGYLVLYHENQARLLSERAIQSHDHYAWTVYTTWQISFDQLSQPAATLLQLCSFLHYSGISEDMFSYASKYSFPSWSPQKEELQEPLEFLGHFLEPTGKWSSLRFLDVTNEIKAYSLISFDTKTNLFSIHPLVHAWSRNALPNGEQYHSCISSLLGMCITKIPANDLVLTSLRLVSHVDSLRSSSSDQGPDFSGAFWTIYYKAVRPKDAQGIAEQVLEKSKVLLGEEHLHTLVAMHNMALTYSHLGQFQKAKELEVVVLEKRTKLLGQDHSSTLSVMGNLASTYFKLGKFQKAKELQDVVLDKRNKLLGEDHADTLLAMGNLASIYSGLGKYQNAKELRSVVLKKQTKHLGKNHPDTLLAMSNLASTYHDLGEYQKAKELRVIVLEKYTKLLGEDHPDILLAMGNLASTYSVLGEYQKAKELKVVVLERRTKLLGEDHPNTLLALGNLASTYSALGEYQQAKELKVVVLEKRTKLLGADHPHTLMAMGNLGRTYSALKEYQKAEEVEVVVLEKRTKLLGEDHPNTLMAMNNLASTYSDLGEYQKAKELKVVVLEKRIRLLGADHPDTLLAMGNLASAYFGLGEYQKAEELQILVLEKRTKLLGADHLDTLRAMANLAVTYYTSGDFSRAQDLETVVLEKRRQLLGDGHPDTLLVMQDLVATYRRLNKQKEVKELEQIIEDTEETLVPFKYLLLVLLLGFLLSFLLK</sequence>
<evidence type="ECO:0000256" key="2">
    <source>
        <dbReference type="SAM" id="Phobius"/>
    </source>
</evidence>
<keyword evidence="2" id="KW-1133">Transmembrane helix</keyword>
<gene>
    <name evidence="5" type="ORF">B0H16DRAFT_1321777</name>
</gene>
<proteinExistence type="predicted"/>
<keyword evidence="3" id="KW-0732">Signal</keyword>
<feature type="transmembrane region" description="Helical" evidence="2">
    <location>
        <begin position="927"/>
        <end position="944"/>
    </location>
</feature>
<dbReference type="EMBL" id="JARKIB010000083">
    <property type="protein sequence ID" value="KAJ7745342.1"/>
    <property type="molecule type" value="Genomic_DNA"/>
</dbReference>
<feature type="chain" id="PRO_5042125843" description="DUF7779 domain-containing protein" evidence="3">
    <location>
        <begin position="33"/>
        <end position="945"/>
    </location>
</feature>
<dbReference type="Proteomes" id="UP001215598">
    <property type="component" value="Unassembled WGS sequence"/>
</dbReference>
<dbReference type="PANTHER" id="PTHR46082">
    <property type="entry name" value="ATP/GTP-BINDING PROTEIN-RELATED"/>
    <property type="match status" value="1"/>
</dbReference>
<evidence type="ECO:0000313" key="6">
    <source>
        <dbReference type="Proteomes" id="UP001215598"/>
    </source>
</evidence>
<dbReference type="InterPro" id="IPR056681">
    <property type="entry name" value="DUF7779"/>
</dbReference>
<dbReference type="Gene3D" id="3.40.50.300">
    <property type="entry name" value="P-loop containing nucleotide triphosphate hydrolases"/>
    <property type="match status" value="1"/>
</dbReference>
<evidence type="ECO:0000256" key="3">
    <source>
        <dbReference type="SAM" id="SignalP"/>
    </source>
</evidence>
<dbReference type="InterPro" id="IPR053137">
    <property type="entry name" value="NLR-like"/>
</dbReference>
<dbReference type="InterPro" id="IPR027417">
    <property type="entry name" value="P-loop_NTPase"/>
</dbReference>
<evidence type="ECO:0000259" key="4">
    <source>
        <dbReference type="Pfam" id="PF25000"/>
    </source>
</evidence>
<keyword evidence="6" id="KW-1185">Reference proteome</keyword>
<dbReference type="Pfam" id="PF13374">
    <property type="entry name" value="TPR_10"/>
    <property type="match status" value="4"/>
</dbReference>
<organism evidence="5 6">
    <name type="scientific">Mycena metata</name>
    <dbReference type="NCBI Taxonomy" id="1033252"/>
    <lineage>
        <taxon>Eukaryota</taxon>
        <taxon>Fungi</taxon>
        <taxon>Dikarya</taxon>
        <taxon>Basidiomycota</taxon>
        <taxon>Agaricomycotina</taxon>
        <taxon>Agaricomycetes</taxon>
        <taxon>Agaricomycetidae</taxon>
        <taxon>Agaricales</taxon>
        <taxon>Marasmiineae</taxon>
        <taxon>Mycenaceae</taxon>
        <taxon>Mycena</taxon>
    </lineage>
</organism>
<feature type="coiled-coil region" evidence="1">
    <location>
        <begin position="894"/>
        <end position="923"/>
    </location>
</feature>
<accession>A0AAD7IMR3</accession>
<protein>
    <recommendedName>
        <fullName evidence="4">DUF7779 domain-containing protein</fullName>
    </recommendedName>
</protein>